<feature type="region of interest" description="Disordered" evidence="1">
    <location>
        <begin position="1"/>
        <end position="43"/>
    </location>
</feature>
<evidence type="ECO:0000313" key="3">
    <source>
        <dbReference type="Proteomes" id="UP000073492"/>
    </source>
</evidence>
<evidence type="ECO:0000313" key="2">
    <source>
        <dbReference type="EMBL" id="KXT08093.1"/>
    </source>
</evidence>
<name>A0A139I0D2_9PEZI</name>
<gene>
    <name evidence="2" type="ORF">AC579_1466</name>
</gene>
<feature type="compositionally biased region" description="Basic residues" evidence="1">
    <location>
        <begin position="16"/>
        <end position="27"/>
    </location>
</feature>
<dbReference type="OrthoDB" id="67688at2759"/>
<keyword evidence="3" id="KW-1185">Reference proteome</keyword>
<comment type="caution">
    <text evidence="2">The sequence shown here is derived from an EMBL/GenBank/DDBJ whole genome shotgun (WGS) entry which is preliminary data.</text>
</comment>
<protein>
    <submittedName>
        <fullName evidence="2">Uncharacterized protein</fullName>
    </submittedName>
</protein>
<feature type="compositionally biased region" description="Low complexity" evidence="1">
    <location>
        <begin position="92"/>
        <end position="104"/>
    </location>
</feature>
<dbReference type="AlphaFoldDB" id="A0A139I0D2"/>
<feature type="region of interest" description="Disordered" evidence="1">
    <location>
        <begin position="87"/>
        <end position="111"/>
    </location>
</feature>
<dbReference type="EMBL" id="LFZO01000493">
    <property type="protein sequence ID" value="KXT08093.1"/>
    <property type="molecule type" value="Genomic_DNA"/>
</dbReference>
<organism evidence="2 3">
    <name type="scientific">Pseudocercospora musae</name>
    <dbReference type="NCBI Taxonomy" id="113226"/>
    <lineage>
        <taxon>Eukaryota</taxon>
        <taxon>Fungi</taxon>
        <taxon>Dikarya</taxon>
        <taxon>Ascomycota</taxon>
        <taxon>Pezizomycotina</taxon>
        <taxon>Dothideomycetes</taxon>
        <taxon>Dothideomycetidae</taxon>
        <taxon>Mycosphaerellales</taxon>
        <taxon>Mycosphaerellaceae</taxon>
        <taxon>Pseudocercospora</taxon>
    </lineage>
</organism>
<proteinExistence type="predicted"/>
<evidence type="ECO:0000256" key="1">
    <source>
        <dbReference type="SAM" id="MobiDB-lite"/>
    </source>
</evidence>
<reference evidence="2 3" key="1">
    <citation type="submission" date="2015-07" db="EMBL/GenBank/DDBJ databases">
        <title>Comparative genomics of the Sigatoka disease complex on banana suggests a link between parallel evolutionary changes in Pseudocercospora fijiensis and Pseudocercospora eumusae and increased virulence on the banana host.</title>
        <authorList>
            <person name="Chang T.-C."/>
            <person name="Salvucci A."/>
            <person name="Crous P.W."/>
            <person name="Stergiopoulos I."/>
        </authorList>
    </citation>
    <scope>NUCLEOTIDE SEQUENCE [LARGE SCALE GENOMIC DNA]</scope>
    <source>
        <strain evidence="2 3">CBS 116634</strain>
    </source>
</reference>
<sequence length="147" mass="16865">MAPRSVQAEVEEPHRRNAKKAAKVASPKKKDREAWEPAPEDRAALAEAERRRTYVALIWQRWENDWMEGLEVPTVRKNQNLAPFIKMPADNSSEAESQSQPASATKYGHAAQATQRQRSISYYHQALRYRCVLVVNGRRQRASRSAH</sequence>
<dbReference type="Proteomes" id="UP000073492">
    <property type="component" value="Unassembled WGS sequence"/>
</dbReference>
<accession>A0A139I0D2</accession>
<feature type="compositionally biased region" description="Basic and acidic residues" evidence="1">
    <location>
        <begin position="28"/>
        <end position="43"/>
    </location>
</feature>